<gene>
    <name evidence="1" type="ORF">L1987_22429</name>
</gene>
<evidence type="ECO:0000313" key="1">
    <source>
        <dbReference type="EMBL" id="KAI3806522.1"/>
    </source>
</evidence>
<name>A0ACB9IFE5_9ASTR</name>
<evidence type="ECO:0000313" key="2">
    <source>
        <dbReference type="Proteomes" id="UP001056120"/>
    </source>
</evidence>
<comment type="caution">
    <text evidence="1">The sequence shown here is derived from an EMBL/GenBank/DDBJ whole genome shotgun (WGS) entry which is preliminary data.</text>
</comment>
<dbReference type="Proteomes" id="UP001056120">
    <property type="component" value="Linkage Group LG08"/>
</dbReference>
<reference evidence="2" key="1">
    <citation type="journal article" date="2022" name="Mol. Ecol. Resour.">
        <title>The genomes of chicory, endive, great burdock and yacon provide insights into Asteraceae palaeo-polyploidization history and plant inulin production.</title>
        <authorList>
            <person name="Fan W."/>
            <person name="Wang S."/>
            <person name="Wang H."/>
            <person name="Wang A."/>
            <person name="Jiang F."/>
            <person name="Liu H."/>
            <person name="Zhao H."/>
            <person name="Xu D."/>
            <person name="Zhang Y."/>
        </authorList>
    </citation>
    <scope>NUCLEOTIDE SEQUENCE [LARGE SCALE GENOMIC DNA]</scope>
    <source>
        <strain evidence="2">cv. Yunnan</strain>
    </source>
</reference>
<proteinExistence type="predicted"/>
<organism evidence="1 2">
    <name type="scientific">Smallanthus sonchifolius</name>
    <dbReference type="NCBI Taxonomy" id="185202"/>
    <lineage>
        <taxon>Eukaryota</taxon>
        <taxon>Viridiplantae</taxon>
        <taxon>Streptophyta</taxon>
        <taxon>Embryophyta</taxon>
        <taxon>Tracheophyta</taxon>
        <taxon>Spermatophyta</taxon>
        <taxon>Magnoliopsida</taxon>
        <taxon>eudicotyledons</taxon>
        <taxon>Gunneridae</taxon>
        <taxon>Pentapetalae</taxon>
        <taxon>asterids</taxon>
        <taxon>campanulids</taxon>
        <taxon>Asterales</taxon>
        <taxon>Asteraceae</taxon>
        <taxon>Asteroideae</taxon>
        <taxon>Heliantheae alliance</taxon>
        <taxon>Millerieae</taxon>
        <taxon>Smallanthus</taxon>
    </lineage>
</organism>
<protein>
    <submittedName>
        <fullName evidence="1">Uncharacterized protein</fullName>
    </submittedName>
</protein>
<keyword evidence="2" id="KW-1185">Reference proteome</keyword>
<sequence length="113" mass="12252">MLCINSYSTLPLYALVTQMGSNFKKLIFGEHIQAGLISWAKKAKKKKGLNATTNSSGLDVSGGGPCGGVELQGIHNIILHQYLSFQHTVFCGPYLQIYAPSGNRRYVTSTVDS</sequence>
<reference evidence="1 2" key="2">
    <citation type="journal article" date="2022" name="Mol. Ecol. Resour.">
        <title>The genomes of chicory, endive, great burdock and yacon provide insights into Asteraceae paleo-polyploidization history and plant inulin production.</title>
        <authorList>
            <person name="Fan W."/>
            <person name="Wang S."/>
            <person name="Wang H."/>
            <person name="Wang A."/>
            <person name="Jiang F."/>
            <person name="Liu H."/>
            <person name="Zhao H."/>
            <person name="Xu D."/>
            <person name="Zhang Y."/>
        </authorList>
    </citation>
    <scope>NUCLEOTIDE SEQUENCE [LARGE SCALE GENOMIC DNA]</scope>
    <source>
        <strain evidence="2">cv. Yunnan</strain>
        <tissue evidence="1">Leaves</tissue>
    </source>
</reference>
<accession>A0ACB9IFE5</accession>
<dbReference type="EMBL" id="CM042025">
    <property type="protein sequence ID" value="KAI3806522.1"/>
    <property type="molecule type" value="Genomic_DNA"/>
</dbReference>